<dbReference type="PANTHER" id="PTHR31025">
    <property type="entry name" value="SI:CH211-196P9.1-RELATED"/>
    <property type="match status" value="1"/>
</dbReference>
<protein>
    <submittedName>
        <fullName evidence="1">Uncharacterized protein LOC125900990</fullName>
    </submittedName>
</protein>
<proteinExistence type="predicted"/>
<organism evidence="1 2">
    <name type="scientific">Scomber scombrus</name>
    <name type="common">Atlantic mackerel</name>
    <name type="synonym">Scomber vernalis</name>
    <dbReference type="NCBI Taxonomy" id="13677"/>
    <lineage>
        <taxon>Eukaryota</taxon>
        <taxon>Metazoa</taxon>
        <taxon>Chordata</taxon>
        <taxon>Craniata</taxon>
        <taxon>Vertebrata</taxon>
        <taxon>Euteleostomi</taxon>
        <taxon>Actinopterygii</taxon>
        <taxon>Neopterygii</taxon>
        <taxon>Teleostei</taxon>
        <taxon>Neoteleostei</taxon>
        <taxon>Acanthomorphata</taxon>
        <taxon>Pelagiaria</taxon>
        <taxon>Scombriformes</taxon>
        <taxon>Scombridae</taxon>
        <taxon>Scomber</taxon>
    </lineage>
</organism>
<dbReference type="AlphaFoldDB" id="A0AAV1NKA3"/>
<gene>
    <name evidence="1" type="ORF">FSCOSCO3_A017112</name>
</gene>
<keyword evidence="2" id="KW-1185">Reference proteome</keyword>
<comment type="caution">
    <text evidence="1">The sequence shown here is derived from an EMBL/GenBank/DDBJ whole genome shotgun (WGS) entry which is preliminary data.</text>
</comment>
<evidence type="ECO:0000313" key="1">
    <source>
        <dbReference type="EMBL" id="CAK6958892.1"/>
    </source>
</evidence>
<evidence type="ECO:0000313" key="2">
    <source>
        <dbReference type="Proteomes" id="UP001314229"/>
    </source>
</evidence>
<accession>A0AAV1NKA3</accession>
<name>A0AAV1NKA3_SCOSC</name>
<dbReference type="PANTHER" id="PTHR31025:SF27">
    <property type="entry name" value="SI:CH211-193K19.2-RELATED"/>
    <property type="match status" value="1"/>
</dbReference>
<dbReference type="EMBL" id="CAWUFR010000036">
    <property type="protein sequence ID" value="CAK6958892.1"/>
    <property type="molecule type" value="Genomic_DNA"/>
</dbReference>
<sequence>MQLRAGEHVLLSSLPPFWTQVGGHRRLHVSSEIEAEFARLTSVDLKGSFFAGLDQYLARFLELYKAKSGIVGLNRLMRCLNDDSSTHRKRTVLLLGLPHFLKEDPSGFFKTVEATDEEDTFTKGMKVGVVMVKDGEEIIDTAVVLEEAVILSELKDIPRAIALLMGLLFSLNIDYPKELRYTFEIIQKVLMNIGGGQCSSLVHGFRNRLLRKTM</sequence>
<dbReference type="Proteomes" id="UP001314229">
    <property type="component" value="Unassembled WGS sequence"/>
</dbReference>
<reference evidence="1 2" key="1">
    <citation type="submission" date="2024-01" db="EMBL/GenBank/DDBJ databases">
        <authorList>
            <person name="Alioto T."/>
            <person name="Alioto T."/>
            <person name="Gomez Garrido J."/>
        </authorList>
    </citation>
    <scope>NUCLEOTIDE SEQUENCE [LARGE SCALE GENOMIC DNA]</scope>
</reference>